<feature type="chain" id="PRO_5040508298" evidence="1">
    <location>
        <begin position="18"/>
        <end position="515"/>
    </location>
</feature>
<feature type="signal peptide" evidence="1">
    <location>
        <begin position="1"/>
        <end position="17"/>
    </location>
</feature>
<evidence type="ECO:0000313" key="3">
    <source>
        <dbReference type="Proteomes" id="UP000717696"/>
    </source>
</evidence>
<evidence type="ECO:0000256" key="1">
    <source>
        <dbReference type="SAM" id="SignalP"/>
    </source>
</evidence>
<dbReference type="OrthoDB" id="3257981at2759"/>
<organism evidence="2 3">
    <name type="scientific">Dactylonectria estremocensis</name>
    <dbReference type="NCBI Taxonomy" id="1079267"/>
    <lineage>
        <taxon>Eukaryota</taxon>
        <taxon>Fungi</taxon>
        <taxon>Dikarya</taxon>
        <taxon>Ascomycota</taxon>
        <taxon>Pezizomycotina</taxon>
        <taxon>Sordariomycetes</taxon>
        <taxon>Hypocreomycetidae</taxon>
        <taxon>Hypocreales</taxon>
        <taxon>Nectriaceae</taxon>
        <taxon>Dactylonectria</taxon>
    </lineage>
</organism>
<comment type="caution">
    <text evidence="2">The sequence shown here is derived from an EMBL/GenBank/DDBJ whole genome shotgun (WGS) entry which is preliminary data.</text>
</comment>
<keyword evidence="1" id="KW-0732">Signal</keyword>
<name>A0A9P9ECG2_9HYPO</name>
<keyword evidence="3" id="KW-1185">Reference proteome</keyword>
<gene>
    <name evidence="2" type="ORF">B0J13DRAFT_640329</name>
</gene>
<proteinExistence type="predicted"/>
<evidence type="ECO:0000313" key="2">
    <source>
        <dbReference type="EMBL" id="KAH7136794.1"/>
    </source>
</evidence>
<reference evidence="2" key="1">
    <citation type="journal article" date="2021" name="Nat. Commun.">
        <title>Genetic determinants of endophytism in the Arabidopsis root mycobiome.</title>
        <authorList>
            <person name="Mesny F."/>
            <person name="Miyauchi S."/>
            <person name="Thiergart T."/>
            <person name="Pickel B."/>
            <person name="Atanasova L."/>
            <person name="Karlsson M."/>
            <person name="Huettel B."/>
            <person name="Barry K.W."/>
            <person name="Haridas S."/>
            <person name="Chen C."/>
            <person name="Bauer D."/>
            <person name="Andreopoulos W."/>
            <person name="Pangilinan J."/>
            <person name="LaButti K."/>
            <person name="Riley R."/>
            <person name="Lipzen A."/>
            <person name="Clum A."/>
            <person name="Drula E."/>
            <person name="Henrissat B."/>
            <person name="Kohler A."/>
            <person name="Grigoriev I.V."/>
            <person name="Martin F.M."/>
            <person name="Hacquard S."/>
        </authorList>
    </citation>
    <scope>NUCLEOTIDE SEQUENCE</scope>
    <source>
        <strain evidence="2">MPI-CAGE-AT-0021</strain>
    </source>
</reference>
<dbReference type="EMBL" id="JAGMUU010000016">
    <property type="protein sequence ID" value="KAH7136794.1"/>
    <property type="molecule type" value="Genomic_DNA"/>
</dbReference>
<accession>A0A9P9ECG2</accession>
<dbReference type="Proteomes" id="UP000717696">
    <property type="component" value="Unassembled WGS sequence"/>
</dbReference>
<dbReference type="AlphaFoldDB" id="A0A9P9ECG2"/>
<protein>
    <submittedName>
        <fullName evidence="2">Uncharacterized protein</fullName>
    </submittedName>
</protein>
<sequence length="515" mass="55888">MKAHALILLNAFAGSFAYPQSKISTVLARQEVDPSTVSCDAQFLNDAASSSPDRWSASGADVAWRDVVALWNTEQGNVSPGAHPLNFSAFVSNHFNGPDLMVCENIKDGPCQHTVQCDHVNQPAGWLILNSLVAIHGLRYTMHEAVVESLNSMQTTVAGFQSVFAPQKTESSTWLKDLVSGINLVLGLAYAYSWNIPFKAAKIFEGNQYHGVAKDSAAAAITFGISMWRNRFTTPTSVQDDVNSIMAAVFDPWAAAEIAYVEDIFSGTTEATDTLTALLQRGMALDLTVNIHYSAYLTAIQKIVYSLLLPSIWPQAVIDDKSAHPYLVIPMILAGEGDCVTSGDQLPSIVSEADAANIAVCYDERTFYVGYATWENDVGDSDMPEDFYNPVVANLKLNPLPGGTKSEFDGTKWGGLTLDDLVISAYEGWRNNDFVNGWEIPDLGAVDGYQLMEDGVRTPGLTSIPVCSLKGLEQGAFEELSPGFTDEILPCASYVLSGAEKDIWGFFQGPTILDR</sequence>